<reference evidence="5" key="2">
    <citation type="submission" date="2018-04" db="EMBL/GenBank/DDBJ databases">
        <title>Complete genome sequence of Sulfodiicoccus acidiphilus strain HS-1.</title>
        <authorList>
            <person name="Sakai H.D."/>
            <person name="Kurosawa N."/>
        </authorList>
    </citation>
    <scope>NUCLEOTIDE SEQUENCE [LARGE SCALE GENOMIC DNA]</scope>
    <source>
        <strain evidence="5">HS-1</strain>
    </source>
</reference>
<reference evidence="3" key="3">
    <citation type="journal article" date="2019" name="BMC Res. Notes">
        <title>Complete genome sequence of the Sulfodiicoccus acidiphilus strain HS-1T, the first crenarchaeon that lacks polB3, isolated from an acidic hot spring in Ohwaku-dani, Hakone, Japan.</title>
        <authorList>
            <person name="Sakai H.D."/>
            <person name="Kurosawa N."/>
        </authorList>
    </citation>
    <scope>NUCLEOTIDE SEQUENCE</scope>
    <source>
        <strain evidence="3">HS-1</strain>
    </source>
</reference>
<gene>
    <name evidence="4" type="ORF">GCM10007116_14100</name>
    <name evidence="3" type="ORF">HS1genome_2092</name>
</gene>
<dbReference type="PANTHER" id="PTHR43586:SF8">
    <property type="entry name" value="CYSTEINE DESULFURASE 1, CHLOROPLASTIC"/>
    <property type="match status" value="1"/>
</dbReference>
<organism evidence="3 5">
    <name type="scientific">Sulfodiicoccus acidiphilus</name>
    <dbReference type="NCBI Taxonomy" id="1670455"/>
    <lineage>
        <taxon>Archaea</taxon>
        <taxon>Thermoproteota</taxon>
        <taxon>Thermoprotei</taxon>
        <taxon>Sulfolobales</taxon>
        <taxon>Sulfolobaceae</taxon>
        <taxon>Sulfodiicoccus</taxon>
    </lineage>
</organism>
<dbReference type="InterPro" id="IPR015424">
    <property type="entry name" value="PyrdxlP-dep_Trfase"/>
</dbReference>
<dbReference type="AlphaFoldDB" id="A0A348B6A1"/>
<dbReference type="InterPro" id="IPR000192">
    <property type="entry name" value="Aminotrans_V_dom"/>
</dbReference>
<dbReference type="EMBL" id="AP018553">
    <property type="protein sequence ID" value="BBD73703.1"/>
    <property type="molecule type" value="Genomic_DNA"/>
</dbReference>
<evidence type="ECO:0000256" key="1">
    <source>
        <dbReference type="ARBA" id="ARBA00022898"/>
    </source>
</evidence>
<feature type="domain" description="Aminotransferase class V" evidence="2">
    <location>
        <begin position="19"/>
        <end position="359"/>
    </location>
</feature>
<dbReference type="Gene3D" id="3.40.640.10">
    <property type="entry name" value="Type I PLP-dependent aspartate aminotransferase-like (Major domain)"/>
    <property type="match status" value="1"/>
</dbReference>
<dbReference type="Pfam" id="PF00266">
    <property type="entry name" value="Aminotran_5"/>
    <property type="match status" value="1"/>
</dbReference>
<name>A0A348B6A1_9CREN</name>
<dbReference type="Proteomes" id="UP000616143">
    <property type="component" value="Unassembled WGS sequence"/>
</dbReference>
<dbReference type="InterPro" id="IPR015421">
    <property type="entry name" value="PyrdxlP-dep_Trfase_major"/>
</dbReference>
<dbReference type="KEGG" id="sacd:HS1genome_2092"/>
<reference evidence="4" key="1">
    <citation type="journal article" date="2014" name="Int. J. Syst. Evol. Microbiol.">
        <title>Complete genome sequence of Corynebacterium casei LMG S-19264T (=DSM 44701T), isolated from a smear-ripened cheese.</title>
        <authorList>
            <consortium name="US DOE Joint Genome Institute (JGI-PGF)"/>
            <person name="Walter F."/>
            <person name="Albersmeier A."/>
            <person name="Kalinowski J."/>
            <person name="Ruckert C."/>
        </authorList>
    </citation>
    <scope>NUCLEOTIDE SEQUENCE</scope>
    <source>
        <strain evidence="4">JCM 31740</strain>
    </source>
</reference>
<dbReference type="InterPro" id="IPR015422">
    <property type="entry name" value="PyrdxlP-dep_Trfase_small"/>
</dbReference>
<evidence type="ECO:0000313" key="5">
    <source>
        <dbReference type="Proteomes" id="UP000276741"/>
    </source>
</evidence>
<dbReference type="PANTHER" id="PTHR43586">
    <property type="entry name" value="CYSTEINE DESULFURASE"/>
    <property type="match status" value="1"/>
</dbReference>
<evidence type="ECO:0000313" key="4">
    <source>
        <dbReference type="EMBL" id="GGT97754.1"/>
    </source>
</evidence>
<keyword evidence="1" id="KW-0663">Pyridoxal phosphate</keyword>
<dbReference type="Gene3D" id="3.90.1150.10">
    <property type="entry name" value="Aspartate Aminotransferase, domain 1"/>
    <property type="match status" value="1"/>
</dbReference>
<dbReference type="Proteomes" id="UP000276741">
    <property type="component" value="Chromosome"/>
</dbReference>
<keyword evidence="5" id="KW-1185">Reference proteome</keyword>
<proteinExistence type="predicted"/>
<evidence type="ECO:0000259" key="2">
    <source>
        <dbReference type="Pfam" id="PF00266"/>
    </source>
</evidence>
<evidence type="ECO:0000313" key="3">
    <source>
        <dbReference type="EMBL" id="BBD73703.1"/>
    </source>
</evidence>
<protein>
    <submittedName>
        <fullName evidence="3">Cysteine desulfurase</fullName>
    </submittedName>
</protein>
<dbReference type="EMBL" id="BMQS01000012">
    <property type="protein sequence ID" value="GGT97754.1"/>
    <property type="molecule type" value="Genomic_DNA"/>
</dbReference>
<reference evidence="4" key="4">
    <citation type="submission" date="2020-09" db="EMBL/GenBank/DDBJ databases">
        <authorList>
            <person name="Sun Q."/>
            <person name="Ohkuma M."/>
        </authorList>
    </citation>
    <scope>NUCLEOTIDE SEQUENCE</scope>
    <source>
        <strain evidence="4">JCM 31740</strain>
    </source>
</reference>
<sequence length="374" mass="41947">MNLGVEMREQFPVTRRYKYLNHAAISPPPLFVLEEAERYLRNVSELGTEEVNRIEEDDFRSMREDVAKLIGASWDEVAFVPNTSYGFNFIVHGLDWREGDNVVTDSLEFPTVVFPWLKLKRKVEVRIVKPNVETFEDSVLSHVDSRTRVVAVSHVGFNTGLVVDVKRLAREAHSQGALIVVDVIQSVGAVNVDVREMEADFAVAGGYKWLMSPQGSGFIYVRKGLLGDPPFYGWRTSKNFESYDATNFEIESGPRRLEPGTIDVAANLAMARAARFIKENSSEVLQAVNDLSGYANRRAQEEGLEVVTPMRKRAGITVVMAPKNSELSRHMLANGVVVSPRGGGIRISTHFYNTRGEVDEAVRLISQWVRRSGQ</sequence>
<dbReference type="SUPFAM" id="SSF53383">
    <property type="entry name" value="PLP-dependent transferases"/>
    <property type="match status" value="1"/>
</dbReference>
<accession>A0A348B6A1</accession>